<dbReference type="OrthoDB" id="2993510at2759"/>
<evidence type="ECO:0000313" key="8">
    <source>
        <dbReference type="Proteomes" id="UP000807469"/>
    </source>
</evidence>
<feature type="region of interest" description="Disordered" evidence="5">
    <location>
        <begin position="123"/>
        <end position="154"/>
    </location>
</feature>
<feature type="region of interest" description="Disordered" evidence="5">
    <location>
        <begin position="169"/>
        <end position="199"/>
    </location>
</feature>
<organism evidence="7 8">
    <name type="scientific">Pholiota conissans</name>
    <dbReference type="NCBI Taxonomy" id="109636"/>
    <lineage>
        <taxon>Eukaryota</taxon>
        <taxon>Fungi</taxon>
        <taxon>Dikarya</taxon>
        <taxon>Basidiomycota</taxon>
        <taxon>Agaricomycotina</taxon>
        <taxon>Agaricomycetes</taxon>
        <taxon>Agaricomycetidae</taxon>
        <taxon>Agaricales</taxon>
        <taxon>Agaricineae</taxon>
        <taxon>Strophariaceae</taxon>
        <taxon>Pholiota</taxon>
    </lineage>
</organism>
<dbReference type="PANTHER" id="PTHR23235:SF120">
    <property type="entry name" value="KRUPPEL-LIKE FACTOR 15"/>
    <property type="match status" value="1"/>
</dbReference>
<dbReference type="PROSITE" id="PS00028">
    <property type="entry name" value="ZINC_FINGER_C2H2_1"/>
    <property type="match status" value="2"/>
</dbReference>
<evidence type="ECO:0000313" key="7">
    <source>
        <dbReference type="EMBL" id="KAF9476460.1"/>
    </source>
</evidence>
<keyword evidence="2 4" id="KW-0863">Zinc-finger</keyword>
<dbReference type="SUPFAM" id="SSF57667">
    <property type="entry name" value="beta-beta-alpha zinc fingers"/>
    <property type="match status" value="1"/>
</dbReference>
<dbReference type="Gene3D" id="3.30.160.60">
    <property type="entry name" value="Classic Zinc Finger"/>
    <property type="match status" value="2"/>
</dbReference>
<protein>
    <recommendedName>
        <fullName evidence="6">C2H2-type domain-containing protein</fullName>
    </recommendedName>
</protein>
<evidence type="ECO:0000256" key="4">
    <source>
        <dbReference type="PROSITE-ProRule" id="PRU00042"/>
    </source>
</evidence>
<evidence type="ECO:0000259" key="6">
    <source>
        <dbReference type="PROSITE" id="PS50157"/>
    </source>
</evidence>
<name>A0A9P5YXG2_9AGAR</name>
<dbReference type="InterPro" id="IPR036236">
    <property type="entry name" value="Znf_C2H2_sf"/>
</dbReference>
<comment type="caution">
    <text evidence="7">The sequence shown here is derived from an EMBL/GenBank/DDBJ whole genome shotgun (WGS) entry which is preliminary data.</text>
</comment>
<reference evidence="7" key="1">
    <citation type="submission" date="2020-11" db="EMBL/GenBank/DDBJ databases">
        <authorList>
            <consortium name="DOE Joint Genome Institute"/>
            <person name="Ahrendt S."/>
            <person name="Riley R."/>
            <person name="Andreopoulos W."/>
            <person name="Labutti K."/>
            <person name="Pangilinan J."/>
            <person name="Ruiz-Duenas F.J."/>
            <person name="Barrasa J.M."/>
            <person name="Sanchez-Garcia M."/>
            <person name="Camarero S."/>
            <person name="Miyauchi S."/>
            <person name="Serrano A."/>
            <person name="Linde D."/>
            <person name="Babiker R."/>
            <person name="Drula E."/>
            <person name="Ayuso-Fernandez I."/>
            <person name="Pacheco R."/>
            <person name="Padilla G."/>
            <person name="Ferreira P."/>
            <person name="Barriuso J."/>
            <person name="Kellner H."/>
            <person name="Castanera R."/>
            <person name="Alfaro M."/>
            <person name="Ramirez L."/>
            <person name="Pisabarro A.G."/>
            <person name="Kuo A."/>
            <person name="Tritt A."/>
            <person name="Lipzen A."/>
            <person name="He G."/>
            <person name="Yan M."/>
            <person name="Ng V."/>
            <person name="Cullen D."/>
            <person name="Martin F."/>
            <person name="Rosso M.-N."/>
            <person name="Henrissat B."/>
            <person name="Hibbett D."/>
            <person name="Martinez A.T."/>
            <person name="Grigoriev I.V."/>
        </authorList>
    </citation>
    <scope>NUCLEOTIDE SEQUENCE</scope>
    <source>
        <strain evidence="7">CIRM-BRFM 674</strain>
    </source>
</reference>
<dbReference type="InterPro" id="IPR013087">
    <property type="entry name" value="Znf_C2H2_type"/>
</dbReference>
<dbReference type="GO" id="GO:0000978">
    <property type="term" value="F:RNA polymerase II cis-regulatory region sequence-specific DNA binding"/>
    <property type="evidence" value="ECO:0007669"/>
    <property type="project" value="TreeGrafter"/>
</dbReference>
<dbReference type="Proteomes" id="UP000807469">
    <property type="component" value="Unassembled WGS sequence"/>
</dbReference>
<gene>
    <name evidence="7" type="ORF">BDN70DRAFT_170622</name>
</gene>
<proteinExistence type="predicted"/>
<feature type="domain" description="C2H2-type" evidence="6">
    <location>
        <begin position="251"/>
        <end position="279"/>
    </location>
</feature>
<keyword evidence="1" id="KW-0479">Metal-binding</keyword>
<feature type="domain" description="C2H2-type" evidence="6">
    <location>
        <begin position="280"/>
        <end position="303"/>
    </location>
</feature>
<evidence type="ECO:0000256" key="5">
    <source>
        <dbReference type="SAM" id="MobiDB-lite"/>
    </source>
</evidence>
<evidence type="ECO:0000256" key="3">
    <source>
        <dbReference type="ARBA" id="ARBA00022833"/>
    </source>
</evidence>
<dbReference type="EMBL" id="MU155293">
    <property type="protein sequence ID" value="KAF9476460.1"/>
    <property type="molecule type" value="Genomic_DNA"/>
</dbReference>
<evidence type="ECO:0000256" key="2">
    <source>
        <dbReference type="ARBA" id="ARBA00022771"/>
    </source>
</evidence>
<dbReference type="GO" id="GO:0000981">
    <property type="term" value="F:DNA-binding transcription factor activity, RNA polymerase II-specific"/>
    <property type="evidence" value="ECO:0007669"/>
    <property type="project" value="TreeGrafter"/>
</dbReference>
<dbReference type="SMART" id="SM00355">
    <property type="entry name" value="ZnF_C2H2"/>
    <property type="match status" value="3"/>
</dbReference>
<evidence type="ECO:0000256" key="1">
    <source>
        <dbReference type="ARBA" id="ARBA00022723"/>
    </source>
</evidence>
<keyword evidence="8" id="KW-1185">Reference proteome</keyword>
<accession>A0A9P5YXG2</accession>
<feature type="region of interest" description="Disordered" evidence="5">
    <location>
        <begin position="296"/>
        <end position="322"/>
    </location>
</feature>
<sequence>MISFLHTCHTPMDPSDIALSRQLKSLHVNESQAGNSSSSHERRRFPHLPNILSDQARVLEGNHTSSSSHRAIEDDRVSLPSLSELGILDLHKKIPRDNIDQKYRSLNNPCPSITVYPKVSTLQGQHTNPVGRAGSGSPSQPFQPLRTSSPASVYSTTSDMLVDVRAQSMQAAMDDPQSASGPRKSRSLNSSPSRRTEDTDRSWLAYIVKTTRKDKNGGALYQCQYEECGHEQTKQAVKRHVNDVHFNKRPWKCEYCDQPFKQKTSLMIHVYSKHTGETPYCCAHCDECFSDPARRNKHTKRVHPEVPSKPRPKIAYPKQGTS</sequence>
<feature type="compositionally biased region" description="Polar residues" evidence="5">
    <location>
        <begin position="136"/>
        <end position="154"/>
    </location>
</feature>
<dbReference type="AlphaFoldDB" id="A0A9P5YXG2"/>
<dbReference type="GO" id="GO:0008270">
    <property type="term" value="F:zinc ion binding"/>
    <property type="evidence" value="ECO:0007669"/>
    <property type="project" value="UniProtKB-KW"/>
</dbReference>
<dbReference type="PANTHER" id="PTHR23235">
    <property type="entry name" value="KRUEPPEL-LIKE TRANSCRIPTION FACTOR"/>
    <property type="match status" value="1"/>
</dbReference>
<dbReference type="PROSITE" id="PS50157">
    <property type="entry name" value="ZINC_FINGER_C2H2_2"/>
    <property type="match status" value="2"/>
</dbReference>
<keyword evidence="3" id="KW-0862">Zinc</keyword>